<dbReference type="InterPro" id="IPR017850">
    <property type="entry name" value="Alkaline_phosphatase_core_sf"/>
</dbReference>
<accession>A0ABY7W084</accession>
<dbReference type="Gene3D" id="3.40.720.10">
    <property type="entry name" value="Alkaline Phosphatase, subunit A"/>
    <property type="match status" value="1"/>
</dbReference>
<feature type="domain" description="Sulfatase N-terminal" evidence="1">
    <location>
        <begin position="37"/>
        <end position="312"/>
    </location>
</feature>
<dbReference type="Proteomes" id="UP001214250">
    <property type="component" value="Chromosome 2"/>
</dbReference>
<organism evidence="2 3">
    <name type="scientific">Lentisphaera profundi</name>
    <dbReference type="NCBI Taxonomy" id="1658616"/>
    <lineage>
        <taxon>Bacteria</taxon>
        <taxon>Pseudomonadati</taxon>
        <taxon>Lentisphaerota</taxon>
        <taxon>Lentisphaeria</taxon>
        <taxon>Lentisphaerales</taxon>
        <taxon>Lentisphaeraceae</taxon>
        <taxon>Lentisphaera</taxon>
    </lineage>
</organism>
<dbReference type="CDD" id="cd16027">
    <property type="entry name" value="SGSH"/>
    <property type="match status" value="1"/>
</dbReference>
<sequence>MKFRSLLTSLKPATRLLAIIGLLSSGSLLAKDIKQKPNFVILLADDVSSDSIGCYGSPNPHTTPHIDNLAQNGIKFSNMFVSEAMCGPARAELYTGLMPQRNGTFRNHKASNPDVKSVVHYLSDLGYRVGLAGKKHISPEKVYPFETIPGICGKAAEAKPKPDDWRGVQSFIKRDPKQPFCLVIGSIHAHSPWTVGDTKYWKEEDVVLPPNLVDTPQTRSAYWRYLAEVREFDRQVGDTLKILKDNKKLDNTIIIVLDENGTGMVGGKWTVFDWGVRSACVIKFPDKWQAKFETDAIAQYCDIVPTLIDAAGGTPPSSLDGKSLLPLIKGETKTHRKQAFFLFNNRVHQSKGDPHFSIRAVTNGKYKLIWNLTPDNLYVVNVTSTDLTGRVRPTDHGRIYASMIDRMKMDEHAEAMVNRIRSRPQYQLYDLQNDPYELKSLAENPEYSAMISKFKKDIKKWMKDQGDDGHVDPEGMNVIKYNEYQFPYPRKTKAINKNKTKK</sequence>
<dbReference type="RefSeq" id="WP_274153771.1">
    <property type="nucleotide sequence ID" value="NZ_CP117812.1"/>
</dbReference>
<dbReference type="EMBL" id="CP117812">
    <property type="protein sequence ID" value="WDE98903.1"/>
    <property type="molecule type" value="Genomic_DNA"/>
</dbReference>
<gene>
    <name evidence="2" type="ORF">PQO03_13775</name>
</gene>
<dbReference type="InterPro" id="IPR052701">
    <property type="entry name" value="GAG_Ulvan_Degrading_Sulfatases"/>
</dbReference>
<dbReference type="InterPro" id="IPR000917">
    <property type="entry name" value="Sulfatase_N"/>
</dbReference>
<protein>
    <submittedName>
        <fullName evidence="2">Sulfatase</fullName>
    </submittedName>
</protein>
<evidence type="ECO:0000313" key="2">
    <source>
        <dbReference type="EMBL" id="WDE98903.1"/>
    </source>
</evidence>
<reference evidence="2 3" key="1">
    <citation type="submission" date="2023-02" db="EMBL/GenBank/DDBJ databases">
        <title>Genome sequence of Lentisphaera profundi SAORIC-696.</title>
        <authorList>
            <person name="Kim e."/>
            <person name="Cho J.-C."/>
            <person name="Choi A."/>
            <person name="Kang I."/>
        </authorList>
    </citation>
    <scope>NUCLEOTIDE SEQUENCE [LARGE SCALE GENOMIC DNA]</scope>
    <source>
        <strain evidence="2 3">SAORIC-696</strain>
    </source>
</reference>
<name>A0ABY7W084_9BACT</name>
<proteinExistence type="predicted"/>
<evidence type="ECO:0000313" key="3">
    <source>
        <dbReference type="Proteomes" id="UP001214250"/>
    </source>
</evidence>
<dbReference type="PANTHER" id="PTHR43751">
    <property type="entry name" value="SULFATASE"/>
    <property type="match status" value="1"/>
</dbReference>
<keyword evidence="3" id="KW-1185">Reference proteome</keyword>
<dbReference type="Pfam" id="PF00884">
    <property type="entry name" value="Sulfatase"/>
    <property type="match status" value="1"/>
</dbReference>
<dbReference type="PANTHER" id="PTHR43751:SF1">
    <property type="entry name" value="SULFATASE ATSG-RELATED"/>
    <property type="match status" value="1"/>
</dbReference>
<evidence type="ECO:0000259" key="1">
    <source>
        <dbReference type="Pfam" id="PF00884"/>
    </source>
</evidence>
<dbReference type="SUPFAM" id="SSF53649">
    <property type="entry name" value="Alkaline phosphatase-like"/>
    <property type="match status" value="1"/>
</dbReference>